<proteinExistence type="inferred from homology"/>
<dbReference type="PANTHER" id="PTHR30217">
    <property type="entry name" value="PEPTIDASE U32 FAMILY"/>
    <property type="match status" value="1"/>
</dbReference>
<gene>
    <name evidence="1" type="ORF">GALL_319310</name>
</gene>
<dbReference type="HAMAP" id="MF_02233">
    <property type="entry name" value="UbiV"/>
    <property type="match status" value="1"/>
</dbReference>
<dbReference type="PANTHER" id="PTHR30217:SF11">
    <property type="entry name" value="UBIQUINONE BIOSYNTHESIS PROTEIN UBIV"/>
    <property type="match status" value="1"/>
</dbReference>
<dbReference type="EMBL" id="MLJW01000493">
    <property type="protein sequence ID" value="OIQ86215.1"/>
    <property type="molecule type" value="Genomic_DNA"/>
</dbReference>
<evidence type="ECO:0000313" key="1">
    <source>
        <dbReference type="EMBL" id="OIQ86215.1"/>
    </source>
</evidence>
<dbReference type="AlphaFoldDB" id="A0A1J5R2D6"/>
<dbReference type="NCBIfam" id="NF011991">
    <property type="entry name" value="PRK15447.1"/>
    <property type="match status" value="1"/>
</dbReference>
<comment type="caution">
    <text evidence="1">The sequence shown here is derived from an EMBL/GenBank/DDBJ whole genome shotgun (WGS) entry which is preliminary data.</text>
</comment>
<organism evidence="1">
    <name type="scientific">mine drainage metagenome</name>
    <dbReference type="NCBI Taxonomy" id="410659"/>
    <lineage>
        <taxon>unclassified sequences</taxon>
        <taxon>metagenomes</taxon>
        <taxon>ecological metagenomes</taxon>
    </lineage>
</organism>
<dbReference type="InterPro" id="IPR051454">
    <property type="entry name" value="RNA/ubiquinone_mod_enzymes"/>
</dbReference>
<reference evidence="1" key="1">
    <citation type="submission" date="2016-10" db="EMBL/GenBank/DDBJ databases">
        <title>Sequence of Gallionella enrichment culture.</title>
        <authorList>
            <person name="Poehlein A."/>
            <person name="Muehling M."/>
            <person name="Daniel R."/>
        </authorList>
    </citation>
    <scope>NUCLEOTIDE SEQUENCE</scope>
</reference>
<name>A0A1J5R2D6_9ZZZZ</name>
<dbReference type="InterPro" id="IPR043693">
    <property type="entry name" value="UbiV"/>
</dbReference>
<sequence length="329" mass="35579">MPSEWMNDMPEAATPARIALTVGPVLYWWPKPALMDFYARIADSRADAVVLGETVCSRRHEVKLADWLALARELHAAGKEVILASQALVMSETELRSVRDLVEQAEFAVEAGDVSAVQLLAQRRRAHGDSRPFVLGPHINVYSREALQEYAAAGAGRWVAPAELALDAIAAVNPAHAPVHGVAGDLATEVWAFGRLPLSFSARCFTARHHHLHKDSCEFRCRDDADGLLLRSGEGQPFLSLNGTQIQSAGVQALIGEAGMLRQAGVSRIRLSPCSRGFAEVLDLFEGVYNQGEAADDALASLRDMDLPGALIHGFAHRQPGMQLAPDSP</sequence>
<protein>
    <submittedName>
        <fullName evidence="1">Peptidase family U32</fullName>
    </submittedName>
</protein>
<dbReference type="GO" id="GO:0006744">
    <property type="term" value="P:ubiquinone biosynthetic process"/>
    <property type="evidence" value="ECO:0007669"/>
    <property type="project" value="InterPro"/>
</dbReference>
<dbReference type="Pfam" id="PF01136">
    <property type="entry name" value="Peptidase_U32"/>
    <property type="match status" value="1"/>
</dbReference>
<dbReference type="InterPro" id="IPR001539">
    <property type="entry name" value="Peptidase_U32"/>
</dbReference>
<accession>A0A1J5R2D6</accession>